<feature type="domain" description="RING-type" evidence="12">
    <location>
        <begin position="183"/>
        <end position="415"/>
    </location>
</feature>
<keyword evidence="7" id="KW-0833">Ubl conjugation pathway</keyword>
<dbReference type="Proteomes" id="UP000663869">
    <property type="component" value="Unassembled WGS sequence"/>
</dbReference>
<keyword evidence="4" id="KW-0479">Metal-binding</keyword>
<dbReference type="GO" id="GO:0061630">
    <property type="term" value="F:ubiquitin protein ligase activity"/>
    <property type="evidence" value="ECO:0007669"/>
    <property type="project" value="UniProtKB-EC"/>
</dbReference>
<evidence type="ECO:0000256" key="7">
    <source>
        <dbReference type="ARBA" id="ARBA00022786"/>
    </source>
</evidence>
<dbReference type="Pfam" id="PF22191">
    <property type="entry name" value="IBR_1"/>
    <property type="match status" value="1"/>
</dbReference>
<dbReference type="GO" id="GO:0008270">
    <property type="term" value="F:zinc ion binding"/>
    <property type="evidence" value="ECO:0007669"/>
    <property type="project" value="UniProtKB-KW"/>
</dbReference>
<evidence type="ECO:0000256" key="6">
    <source>
        <dbReference type="ARBA" id="ARBA00022771"/>
    </source>
</evidence>
<evidence type="ECO:0000259" key="10">
    <source>
        <dbReference type="PROSITE" id="PS50089"/>
    </source>
</evidence>
<dbReference type="EMBL" id="CAJOBQ010000914">
    <property type="protein sequence ID" value="CAF4433607.1"/>
    <property type="molecule type" value="Genomic_DNA"/>
</dbReference>
<dbReference type="InterPro" id="IPR044066">
    <property type="entry name" value="TRIAD_supradom"/>
</dbReference>
<dbReference type="SUPFAM" id="SSF57850">
    <property type="entry name" value="RING/U-box"/>
    <property type="match status" value="4"/>
</dbReference>
<sequence>MEYIDKELIPAEHEEEILVLRSIFNEDFVSVDNVDHQSTFNLIVRFDSLPEKILLIHNKSNASTEVSHLPPITLHITYKNTYPKIDPPLYCIECDYLTCDQLSSLANKMDKMWISGDVIVYTWIELLKDYFFNLNNQFILFDINSSTDDKRFRTNYDKIGSKQIYDQLVEYNRVQNQSEFERTIHICPICLDEKSGRSCLKFEKCHHYACLSCLNSYAIQLLSRIQENKAINCYECDSPLFLTELRRIFSDDKLLLKYQKHLLEQTTDMVWCPRCHHSIICVPPESTSGNHRSFAECVHCQFIFCRRCQQSWHPQVQCPKDAMIQDIQQNPNADKDKLKLNRIELSKILLELDNIQIIEQCTKPCPSCQVRIEKNGGCQHMNCRHCQIHFCWLCGWYGRAYGPHPCNVKPEKQQASLPSEMNEKLEQIFHDENGKQIIHAVIKRIQMCPRENCRQTHIKVGANNLLKCEKCGNDFCFLCGEAVYGKFHFSEYGCKITTQL</sequence>
<dbReference type="PROSITE" id="PS50089">
    <property type="entry name" value="ZF_RING_2"/>
    <property type="match status" value="1"/>
</dbReference>
<dbReference type="InterPro" id="IPR006575">
    <property type="entry name" value="RWD_dom"/>
</dbReference>
<evidence type="ECO:0000259" key="12">
    <source>
        <dbReference type="PROSITE" id="PS51873"/>
    </source>
</evidence>
<dbReference type="Proteomes" id="UP000663862">
    <property type="component" value="Unassembled WGS sequence"/>
</dbReference>
<evidence type="ECO:0000256" key="5">
    <source>
        <dbReference type="ARBA" id="ARBA00022737"/>
    </source>
</evidence>
<dbReference type="Pfam" id="PF05773">
    <property type="entry name" value="RWD"/>
    <property type="match status" value="1"/>
</dbReference>
<dbReference type="InterPro" id="IPR016135">
    <property type="entry name" value="UBQ-conjugating_enzyme/RWD"/>
</dbReference>
<dbReference type="InterPro" id="IPR031127">
    <property type="entry name" value="E3_UB_ligase_RBR"/>
</dbReference>
<dbReference type="EC" id="2.3.2.31" evidence="2"/>
<accession>A0A817WNB3</accession>
<dbReference type="EMBL" id="CAJNYU010000405">
    <property type="protein sequence ID" value="CAF3357830.1"/>
    <property type="molecule type" value="Genomic_DNA"/>
</dbReference>
<dbReference type="Gene3D" id="3.10.110.10">
    <property type="entry name" value="Ubiquitin Conjugating Enzyme"/>
    <property type="match status" value="1"/>
</dbReference>
<protein>
    <recommendedName>
        <fullName evidence="2">RBR-type E3 ubiquitin transferase</fullName>
        <ecNumber evidence="2">2.3.2.31</ecNumber>
    </recommendedName>
</protein>
<dbReference type="SUPFAM" id="SSF54495">
    <property type="entry name" value="UBC-like"/>
    <property type="match status" value="1"/>
</dbReference>
<proteinExistence type="predicted"/>
<keyword evidence="6 9" id="KW-0863">Zinc-finger</keyword>
<evidence type="ECO:0000313" key="13">
    <source>
        <dbReference type="EMBL" id="CAF3357830.1"/>
    </source>
</evidence>
<name>A0A817WNB3_9BILA</name>
<keyword evidence="8" id="KW-0862">Zinc</keyword>
<evidence type="ECO:0000313" key="15">
    <source>
        <dbReference type="Proteomes" id="UP000663869"/>
    </source>
</evidence>
<dbReference type="InterPro" id="IPR001841">
    <property type="entry name" value="Znf_RING"/>
</dbReference>
<comment type="catalytic activity">
    <reaction evidence="1">
        <text>[E2 ubiquitin-conjugating enzyme]-S-ubiquitinyl-L-cysteine + [acceptor protein]-L-lysine = [E2 ubiquitin-conjugating enzyme]-L-cysteine + [acceptor protein]-N(6)-ubiquitinyl-L-lysine.</text>
        <dbReference type="EC" id="2.3.2.31"/>
    </reaction>
</comment>
<dbReference type="GO" id="GO:0016567">
    <property type="term" value="P:protein ubiquitination"/>
    <property type="evidence" value="ECO:0007669"/>
    <property type="project" value="InterPro"/>
</dbReference>
<dbReference type="CDD" id="cd20336">
    <property type="entry name" value="Rcat_RBR"/>
    <property type="match status" value="1"/>
</dbReference>
<keyword evidence="5" id="KW-0677">Repeat</keyword>
<feature type="domain" description="RING-type" evidence="10">
    <location>
        <begin position="187"/>
        <end position="237"/>
    </location>
</feature>
<evidence type="ECO:0000256" key="8">
    <source>
        <dbReference type="ARBA" id="ARBA00022833"/>
    </source>
</evidence>
<dbReference type="AlphaFoldDB" id="A0A817WNB3"/>
<keyword evidence="3" id="KW-0808">Transferase</keyword>
<dbReference type="InterPro" id="IPR002867">
    <property type="entry name" value="IBR_dom"/>
</dbReference>
<evidence type="ECO:0000256" key="4">
    <source>
        <dbReference type="ARBA" id="ARBA00022723"/>
    </source>
</evidence>
<evidence type="ECO:0000256" key="2">
    <source>
        <dbReference type="ARBA" id="ARBA00012251"/>
    </source>
</evidence>
<dbReference type="Gene3D" id="3.30.40.10">
    <property type="entry name" value="Zinc/RING finger domain, C3HC4 (zinc finger)"/>
    <property type="match status" value="1"/>
</dbReference>
<evidence type="ECO:0000256" key="3">
    <source>
        <dbReference type="ARBA" id="ARBA00022679"/>
    </source>
</evidence>
<evidence type="ECO:0000256" key="9">
    <source>
        <dbReference type="PROSITE-ProRule" id="PRU00175"/>
    </source>
</evidence>
<dbReference type="Pfam" id="PF01485">
    <property type="entry name" value="IBR"/>
    <property type="match status" value="2"/>
</dbReference>
<organism evidence="13 15">
    <name type="scientific">Rotaria socialis</name>
    <dbReference type="NCBI Taxonomy" id="392032"/>
    <lineage>
        <taxon>Eukaryota</taxon>
        <taxon>Metazoa</taxon>
        <taxon>Spiralia</taxon>
        <taxon>Gnathifera</taxon>
        <taxon>Rotifera</taxon>
        <taxon>Eurotatoria</taxon>
        <taxon>Bdelloidea</taxon>
        <taxon>Philodinida</taxon>
        <taxon>Philodinidae</taxon>
        <taxon>Rotaria</taxon>
    </lineage>
</organism>
<dbReference type="InterPro" id="IPR013083">
    <property type="entry name" value="Znf_RING/FYVE/PHD"/>
</dbReference>
<dbReference type="SMART" id="SM00647">
    <property type="entry name" value="IBR"/>
    <property type="match status" value="2"/>
</dbReference>
<comment type="caution">
    <text evidence="13">The sequence shown here is derived from an EMBL/GenBank/DDBJ whole genome shotgun (WGS) entry which is preliminary data.</text>
</comment>
<evidence type="ECO:0000259" key="11">
    <source>
        <dbReference type="PROSITE" id="PS50908"/>
    </source>
</evidence>
<dbReference type="PROSITE" id="PS51873">
    <property type="entry name" value="TRIAD"/>
    <property type="match status" value="1"/>
</dbReference>
<dbReference type="Gene3D" id="1.20.120.1750">
    <property type="match status" value="1"/>
</dbReference>
<evidence type="ECO:0000256" key="1">
    <source>
        <dbReference type="ARBA" id="ARBA00001798"/>
    </source>
</evidence>
<gene>
    <name evidence="13" type="ORF">FME351_LOCUS5128</name>
    <name evidence="14" type="ORF">TSG867_LOCUS15556</name>
</gene>
<dbReference type="SMART" id="SM00591">
    <property type="entry name" value="RWD"/>
    <property type="match status" value="1"/>
</dbReference>
<evidence type="ECO:0000313" key="14">
    <source>
        <dbReference type="EMBL" id="CAF4433607.1"/>
    </source>
</evidence>
<reference evidence="13" key="1">
    <citation type="submission" date="2021-02" db="EMBL/GenBank/DDBJ databases">
        <authorList>
            <person name="Nowell W R."/>
        </authorList>
    </citation>
    <scope>NUCLEOTIDE SEQUENCE</scope>
</reference>
<dbReference type="PROSITE" id="PS50908">
    <property type="entry name" value="RWD"/>
    <property type="match status" value="1"/>
</dbReference>
<dbReference type="CDD" id="cd23821">
    <property type="entry name" value="RWD_IMPACT"/>
    <property type="match status" value="1"/>
</dbReference>
<feature type="domain" description="RWD" evidence="11">
    <location>
        <begin position="15"/>
        <end position="134"/>
    </location>
</feature>
<dbReference type="PANTHER" id="PTHR11685">
    <property type="entry name" value="RBR FAMILY RING FINGER AND IBR DOMAIN-CONTAINING"/>
    <property type="match status" value="1"/>
</dbReference>